<evidence type="ECO:0000313" key="3">
    <source>
        <dbReference type="EMBL" id="AWR95227.1"/>
    </source>
</evidence>
<dbReference type="InterPro" id="IPR041165">
    <property type="entry name" value="Cas6_N_arch"/>
</dbReference>
<gene>
    <name evidence="3" type="ORF">DFR85_12085</name>
</gene>
<feature type="domain" description="Cas6 N-terminal" evidence="2">
    <location>
        <begin position="6"/>
        <end position="117"/>
    </location>
</feature>
<evidence type="ECO:0000259" key="1">
    <source>
        <dbReference type="Pfam" id="PF10040"/>
    </source>
</evidence>
<dbReference type="OrthoDB" id="34699at2157"/>
<dbReference type="KEGG" id="abri:DFR85_12085"/>
<proteinExistence type="predicted"/>
<dbReference type="InterPro" id="IPR019267">
    <property type="entry name" value="CRISPR-assoc_Cas6_C"/>
</dbReference>
<dbReference type="Proteomes" id="UP000248044">
    <property type="component" value="Chromosome"/>
</dbReference>
<dbReference type="Pfam" id="PF10040">
    <property type="entry name" value="CRISPR_Cas6"/>
    <property type="match status" value="1"/>
</dbReference>
<sequence length="287" mass="32762">MTFLLSATYDIVPEKDSILPPLTSKVPKYILEKSPSISPLIRNKTKYKGLTISPLKRDGQYLYSIPNSPVNVAKSGTKMSFHLSFSTQDIDPSIFYIDEIQDTPYGKFYITLNQIEVKEMINLSFKINDFFVIRFETPTLLSNKYMLPPPLKRKNIKAMNKLIPQPSLIFSFLTSLWNSIAEPKEKIIKGDLDWTPYMIGRISDVIFTELGYSIKPITVILGKDSHDNLREARGFIGWTKYKVTHYRNYIRIMERLLGLASIMGIGRSRGIGLGIVKILNQGQKVLT</sequence>
<dbReference type="Pfam" id="PF17952">
    <property type="entry name" value="Cas6_N"/>
    <property type="match status" value="1"/>
</dbReference>
<organism evidence="3 4">
    <name type="scientific">Acidianus brierleyi</name>
    <dbReference type="NCBI Taxonomy" id="41673"/>
    <lineage>
        <taxon>Archaea</taxon>
        <taxon>Thermoproteota</taxon>
        <taxon>Thermoprotei</taxon>
        <taxon>Sulfolobales</taxon>
        <taxon>Sulfolobaceae</taxon>
        <taxon>Acidianus</taxon>
    </lineage>
</organism>
<dbReference type="AlphaFoldDB" id="A0A2U9IGP9"/>
<dbReference type="GeneID" id="36832907"/>
<keyword evidence="4" id="KW-1185">Reference proteome</keyword>
<reference evidence="3 4" key="1">
    <citation type="submission" date="2018-05" db="EMBL/GenBank/DDBJ databases">
        <title>Complete Genome Sequences of Extremely Thermoacidophilic, Metal-Mobilizing Type-Strain Members of the Archaeal Family Sulfolobaceae: Acidianus brierleyi DSM-1651T, Acidianus sulfidivorans DSM-18786T, Metallosphaera hakonensis DSM-7519T, and Metallosphaera prunae DSM-10039T.</title>
        <authorList>
            <person name="Counts J.A."/>
            <person name="Kelly R.M."/>
        </authorList>
    </citation>
    <scope>NUCLEOTIDE SEQUENCE [LARGE SCALE GENOMIC DNA]</scope>
    <source>
        <strain evidence="3 4">DSM 1651</strain>
    </source>
</reference>
<accession>A0A2U9IGP9</accession>
<protein>
    <submittedName>
        <fullName evidence="3">Uncharacterized protein</fullName>
    </submittedName>
</protein>
<dbReference type="RefSeq" id="WP_110271108.1">
    <property type="nucleotide sequence ID" value="NZ_CP029289.2"/>
</dbReference>
<feature type="domain" description="CRISPR-associated protein Cas6 C-terminal" evidence="1">
    <location>
        <begin position="133"/>
        <end position="275"/>
    </location>
</feature>
<evidence type="ECO:0000313" key="4">
    <source>
        <dbReference type="Proteomes" id="UP000248044"/>
    </source>
</evidence>
<name>A0A2U9IGP9_9CREN</name>
<evidence type="ECO:0000259" key="2">
    <source>
        <dbReference type="Pfam" id="PF17952"/>
    </source>
</evidence>
<dbReference type="Gene3D" id="3.30.70.1900">
    <property type="match status" value="1"/>
</dbReference>
<dbReference type="Gene3D" id="2.40.30.310">
    <property type="match status" value="1"/>
</dbReference>
<dbReference type="EMBL" id="CP029289">
    <property type="protein sequence ID" value="AWR95227.1"/>
    <property type="molecule type" value="Genomic_DNA"/>
</dbReference>